<dbReference type="GO" id="GO:0007034">
    <property type="term" value="P:vacuolar transport"/>
    <property type="evidence" value="ECO:0007669"/>
    <property type="project" value="InterPro"/>
</dbReference>
<proteinExistence type="predicted"/>
<evidence type="ECO:0000256" key="1">
    <source>
        <dbReference type="SAM" id="MobiDB-lite"/>
    </source>
</evidence>
<dbReference type="InterPro" id="IPR005024">
    <property type="entry name" value="Snf7_fam"/>
</dbReference>
<feature type="region of interest" description="Disordered" evidence="1">
    <location>
        <begin position="186"/>
        <end position="214"/>
    </location>
</feature>
<reference evidence="2" key="1">
    <citation type="submission" date="2021-01" db="EMBL/GenBank/DDBJ databases">
        <authorList>
            <person name="Corre E."/>
            <person name="Pelletier E."/>
            <person name="Niang G."/>
            <person name="Scheremetjew M."/>
            <person name="Finn R."/>
            <person name="Kale V."/>
            <person name="Holt S."/>
            <person name="Cochrane G."/>
            <person name="Meng A."/>
            <person name="Brown T."/>
            <person name="Cohen L."/>
        </authorList>
    </citation>
    <scope>NUCLEOTIDE SEQUENCE</scope>
    <source>
        <strain evidence="2">308</strain>
    </source>
</reference>
<protein>
    <submittedName>
        <fullName evidence="2">Uncharacterized protein</fullName>
    </submittedName>
</protein>
<dbReference type="Gene3D" id="6.10.140.1230">
    <property type="match status" value="1"/>
</dbReference>
<gene>
    <name evidence="2" type="ORF">CHYS00102_LOCUS18532</name>
</gene>
<name>A0A7S1BMU4_9STRA</name>
<dbReference type="PANTHER" id="PTHR10476">
    <property type="entry name" value="CHARGED MULTIVESICULAR BODY PROTEIN"/>
    <property type="match status" value="1"/>
</dbReference>
<sequence>MLPWRKPKPTAKEAARETKREVRSAQRGIDRELRELERQERTLLADIKKRAKTGGITKNDSALKALSKQLVHTRGQKDRLQESKSQIGSMALKATAMSSQVAAAQAVGKVTQAMGNANQAVDIKKLSAQMGEFMRQNEMMDLKEDLFNDALADAFDGDEVEEEADAVTDQILAELGLELSGKMEGLNVPSAAPPVAEEEVVEDDGISSNIPDLQSRLNAL</sequence>
<feature type="compositionally biased region" description="Basic and acidic residues" evidence="1">
    <location>
        <begin position="10"/>
        <end position="30"/>
    </location>
</feature>
<dbReference type="Pfam" id="PF03357">
    <property type="entry name" value="Snf7"/>
    <property type="match status" value="1"/>
</dbReference>
<feature type="compositionally biased region" description="Acidic residues" evidence="1">
    <location>
        <begin position="196"/>
        <end position="205"/>
    </location>
</feature>
<dbReference type="EMBL" id="HBFR01025765">
    <property type="protein sequence ID" value="CAD8891326.1"/>
    <property type="molecule type" value="Transcribed_RNA"/>
</dbReference>
<dbReference type="AlphaFoldDB" id="A0A7S1BMU4"/>
<accession>A0A7S1BMU4</accession>
<feature type="region of interest" description="Disordered" evidence="1">
    <location>
        <begin position="1"/>
        <end position="30"/>
    </location>
</feature>
<organism evidence="2">
    <name type="scientific">Corethron hystrix</name>
    <dbReference type="NCBI Taxonomy" id="216773"/>
    <lineage>
        <taxon>Eukaryota</taxon>
        <taxon>Sar</taxon>
        <taxon>Stramenopiles</taxon>
        <taxon>Ochrophyta</taxon>
        <taxon>Bacillariophyta</taxon>
        <taxon>Coscinodiscophyceae</taxon>
        <taxon>Corethrophycidae</taxon>
        <taxon>Corethrales</taxon>
        <taxon>Corethraceae</taxon>
        <taxon>Corethron</taxon>
    </lineage>
</organism>
<evidence type="ECO:0000313" key="2">
    <source>
        <dbReference type="EMBL" id="CAD8891326.1"/>
    </source>
</evidence>